<dbReference type="AlphaFoldDB" id="A0A937FEV4"/>
<dbReference type="InterPro" id="IPR011330">
    <property type="entry name" value="Glyco_hydro/deAcase_b/a-brl"/>
</dbReference>
<comment type="caution">
    <text evidence="4">The sequence shown here is derived from an EMBL/GenBank/DDBJ whole genome shotgun (WGS) entry which is preliminary data.</text>
</comment>
<dbReference type="GO" id="GO:0005576">
    <property type="term" value="C:extracellular region"/>
    <property type="evidence" value="ECO:0007669"/>
    <property type="project" value="UniProtKB-SubCell"/>
</dbReference>
<feature type="domain" description="NodB homology" evidence="3">
    <location>
        <begin position="64"/>
        <end position="319"/>
    </location>
</feature>
<evidence type="ECO:0000313" key="5">
    <source>
        <dbReference type="Proteomes" id="UP000623681"/>
    </source>
</evidence>
<comment type="subcellular location">
    <subcellularLocation>
        <location evidence="1">Secreted</location>
    </subcellularLocation>
</comment>
<protein>
    <submittedName>
        <fullName evidence="4">Polysaccharide deacetylase family protein</fullName>
    </submittedName>
</protein>
<dbReference type="RefSeq" id="WP_202765943.1">
    <property type="nucleotide sequence ID" value="NZ_JAESWA010000010.1"/>
</dbReference>
<keyword evidence="2" id="KW-0732">Signal</keyword>
<dbReference type="PANTHER" id="PTHR34216">
    <property type="match status" value="1"/>
</dbReference>
<evidence type="ECO:0000256" key="2">
    <source>
        <dbReference type="ARBA" id="ARBA00022729"/>
    </source>
</evidence>
<evidence type="ECO:0000259" key="3">
    <source>
        <dbReference type="PROSITE" id="PS51677"/>
    </source>
</evidence>
<dbReference type="GO" id="GO:0016810">
    <property type="term" value="F:hydrolase activity, acting on carbon-nitrogen (but not peptide) bonds"/>
    <property type="evidence" value="ECO:0007669"/>
    <property type="project" value="InterPro"/>
</dbReference>
<dbReference type="Pfam" id="PF01522">
    <property type="entry name" value="Polysacc_deac_1"/>
    <property type="match status" value="1"/>
</dbReference>
<accession>A0A937FEV4</accession>
<dbReference type="EMBL" id="JAESWA010000010">
    <property type="protein sequence ID" value="MBL4930562.1"/>
    <property type="molecule type" value="Genomic_DNA"/>
</dbReference>
<gene>
    <name evidence="4" type="ORF">JK634_01950</name>
</gene>
<dbReference type="GO" id="GO:0005975">
    <property type="term" value="P:carbohydrate metabolic process"/>
    <property type="evidence" value="ECO:0007669"/>
    <property type="project" value="InterPro"/>
</dbReference>
<name>A0A937FEV4_9CLOT</name>
<evidence type="ECO:0000313" key="4">
    <source>
        <dbReference type="EMBL" id="MBL4930562.1"/>
    </source>
</evidence>
<dbReference type="InterPro" id="IPR051398">
    <property type="entry name" value="Polysacch_Deacetylase"/>
</dbReference>
<dbReference type="Proteomes" id="UP000623681">
    <property type="component" value="Unassembled WGS sequence"/>
</dbReference>
<dbReference type="CDD" id="cd10971">
    <property type="entry name" value="CE4_DAC_u2_5s"/>
    <property type="match status" value="1"/>
</dbReference>
<organism evidence="4 5">
    <name type="scientific">Clostridium paridis</name>
    <dbReference type="NCBI Taxonomy" id="2803863"/>
    <lineage>
        <taxon>Bacteria</taxon>
        <taxon>Bacillati</taxon>
        <taxon>Bacillota</taxon>
        <taxon>Clostridia</taxon>
        <taxon>Eubacteriales</taxon>
        <taxon>Clostridiaceae</taxon>
        <taxon>Clostridium</taxon>
    </lineage>
</organism>
<proteinExistence type="predicted"/>
<reference evidence="4" key="1">
    <citation type="submission" date="2021-01" db="EMBL/GenBank/DDBJ databases">
        <title>Genome public.</title>
        <authorList>
            <person name="Liu C."/>
            <person name="Sun Q."/>
        </authorList>
    </citation>
    <scope>NUCLEOTIDE SEQUENCE</scope>
    <source>
        <strain evidence="4">YIM B02565</strain>
    </source>
</reference>
<dbReference type="SUPFAM" id="SSF88713">
    <property type="entry name" value="Glycoside hydrolase/deacetylase"/>
    <property type="match status" value="1"/>
</dbReference>
<dbReference type="InterPro" id="IPR002509">
    <property type="entry name" value="NODB_dom"/>
</dbReference>
<evidence type="ECO:0000256" key="1">
    <source>
        <dbReference type="ARBA" id="ARBA00004613"/>
    </source>
</evidence>
<sequence>MDNNVTIVMYHYVRDLINSRYPEIKGLDLNYFRQQIEFFSSKYTIISMEQFIDNMENKTKLPPNSMMLTFDDGFIDHYTNVFPILSQNKISGSFYVPAEVLSCDKVLDVHKIHYILASTSTKTIMKDLFSLLNFYRGKEFEFDSNESIYSKLALIGRFDDKDTIFIKRLLQVELPEKLRGILVNELFKKYIAIDEESFSKELYISYDQIKLMKKCGMHFGIHGYRHYWLEKLHLNEAKTDIRKSLDFYSDIIDSKSWTISYPYGSRNEELVEFVKSANCKVGLTTEVRIANLSKDCMLNLPRLDTNDFPPKSNNYLNHY</sequence>
<dbReference type="PANTHER" id="PTHR34216:SF3">
    <property type="entry name" value="POLY-BETA-1,6-N-ACETYL-D-GLUCOSAMINE N-DEACETYLASE"/>
    <property type="match status" value="1"/>
</dbReference>
<keyword evidence="5" id="KW-1185">Reference proteome</keyword>
<dbReference type="PROSITE" id="PS51677">
    <property type="entry name" value="NODB"/>
    <property type="match status" value="1"/>
</dbReference>
<dbReference type="Gene3D" id="3.20.20.370">
    <property type="entry name" value="Glycoside hydrolase/deacetylase"/>
    <property type="match status" value="1"/>
</dbReference>